<feature type="chain" id="PRO_5036908387" description="Peptidase metallopeptidase domain-containing protein" evidence="1">
    <location>
        <begin position="29"/>
        <end position="259"/>
    </location>
</feature>
<sequence length="259" mass="28887">MQNRKGLQSLAAVMSVFMVVLFSFSSCQDESEKVSPKAVESTDELVSFLVKSGFNKEDIELKDETYIIGGDILIDKSEVEKHVDNGTSLEHLPTTEHYRGSYLVKSRYVSNISFYIDSSVPSSWVTAIQGAVNQWNSVNGTSLYLSIASNKSNATTTITTGFSKENWVARAYLPSYNGRPGYNMEINTNYNSLNDDYKLFTIVHEMGHIFGLYHTDQTQGSFIEGTPSNDPNSVMNSYILPWNGFTKGDITAVQIIYPD</sequence>
<accession>A0A937FB70</accession>
<dbReference type="GO" id="GO:0008237">
    <property type="term" value="F:metallopeptidase activity"/>
    <property type="evidence" value="ECO:0007669"/>
    <property type="project" value="InterPro"/>
</dbReference>
<dbReference type="RefSeq" id="WP_202245401.1">
    <property type="nucleotide sequence ID" value="NZ_JAESIY010000008.1"/>
</dbReference>
<dbReference type="GO" id="GO:0006508">
    <property type="term" value="P:proteolysis"/>
    <property type="evidence" value="ECO:0007669"/>
    <property type="project" value="InterPro"/>
</dbReference>
<keyword evidence="1" id="KW-0732">Signal</keyword>
<dbReference type="EMBL" id="JAESIY010000008">
    <property type="protein sequence ID" value="MBL3657619.1"/>
    <property type="molecule type" value="Genomic_DNA"/>
</dbReference>
<dbReference type="InterPro" id="IPR024653">
    <property type="entry name" value="Peptidase_M10/M27/M57"/>
</dbReference>
<evidence type="ECO:0000256" key="1">
    <source>
        <dbReference type="SAM" id="SignalP"/>
    </source>
</evidence>
<dbReference type="PROSITE" id="PS51257">
    <property type="entry name" value="PROKAR_LIPOPROTEIN"/>
    <property type="match status" value="1"/>
</dbReference>
<dbReference type="Gene3D" id="3.40.390.10">
    <property type="entry name" value="Collagenase (Catalytic Domain)"/>
    <property type="match status" value="1"/>
</dbReference>
<dbReference type="GO" id="GO:0008270">
    <property type="term" value="F:zinc ion binding"/>
    <property type="evidence" value="ECO:0007669"/>
    <property type="project" value="InterPro"/>
</dbReference>
<dbReference type="Proteomes" id="UP000659388">
    <property type="component" value="Unassembled WGS sequence"/>
</dbReference>
<comment type="caution">
    <text evidence="3">The sequence shown here is derived from an EMBL/GenBank/DDBJ whole genome shotgun (WGS) entry which is preliminary data.</text>
</comment>
<dbReference type="Pfam" id="PF12388">
    <property type="entry name" value="Peptidase_M57"/>
    <property type="match status" value="1"/>
</dbReference>
<feature type="signal peptide" evidence="1">
    <location>
        <begin position="1"/>
        <end position="28"/>
    </location>
</feature>
<dbReference type="InterPro" id="IPR024079">
    <property type="entry name" value="MetalloPept_cat_dom_sf"/>
</dbReference>
<organism evidence="3 4">
    <name type="scientific">Fulvivirga sediminis</name>
    <dbReference type="NCBI Taxonomy" id="2803949"/>
    <lineage>
        <taxon>Bacteria</taxon>
        <taxon>Pseudomonadati</taxon>
        <taxon>Bacteroidota</taxon>
        <taxon>Cytophagia</taxon>
        <taxon>Cytophagales</taxon>
        <taxon>Fulvivirgaceae</taxon>
        <taxon>Fulvivirga</taxon>
    </lineage>
</organism>
<dbReference type="InterPro" id="IPR006026">
    <property type="entry name" value="Peptidase_Metallo"/>
</dbReference>
<evidence type="ECO:0000259" key="2">
    <source>
        <dbReference type="SMART" id="SM00235"/>
    </source>
</evidence>
<gene>
    <name evidence="3" type="ORF">JL102_15830</name>
</gene>
<evidence type="ECO:0000313" key="3">
    <source>
        <dbReference type="EMBL" id="MBL3657619.1"/>
    </source>
</evidence>
<name>A0A937FB70_9BACT</name>
<dbReference type="SMART" id="SM00235">
    <property type="entry name" value="ZnMc"/>
    <property type="match status" value="1"/>
</dbReference>
<dbReference type="SUPFAM" id="SSF55486">
    <property type="entry name" value="Metalloproteases ('zincins'), catalytic domain"/>
    <property type="match status" value="1"/>
</dbReference>
<keyword evidence="4" id="KW-1185">Reference proteome</keyword>
<evidence type="ECO:0000313" key="4">
    <source>
        <dbReference type="Proteomes" id="UP000659388"/>
    </source>
</evidence>
<proteinExistence type="predicted"/>
<reference evidence="3" key="1">
    <citation type="submission" date="2021-01" db="EMBL/GenBank/DDBJ databases">
        <title>Fulvivirga kasyanovii gen. nov., sp nov., a novel member of the phylum Bacteroidetes isolated from seawater in a mussel farm.</title>
        <authorList>
            <person name="Zhao L.-H."/>
            <person name="Wang Z.-J."/>
        </authorList>
    </citation>
    <scope>NUCLEOTIDE SEQUENCE</scope>
    <source>
        <strain evidence="3">2943</strain>
    </source>
</reference>
<protein>
    <recommendedName>
        <fullName evidence="2">Peptidase metallopeptidase domain-containing protein</fullName>
    </recommendedName>
</protein>
<feature type="domain" description="Peptidase metallopeptidase" evidence="2">
    <location>
        <begin position="104"/>
        <end position="259"/>
    </location>
</feature>
<dbReference type="AlphaFoldDB" id="A0A937FB70"/>